<evidence type="ECO:0000259" key="4">
    <source>
        <dbReference type="Pfam" id="PF01965"/>
    </source>
</evidence>
<dbReference type="AlphaFoldDB" id="A0A238FKB6"/>
<dbReference type="SUPFAM" id="SSF52317">
    <property type="entry name" value="Class I glutamine amidotransferase-like"/>
    <property type="match status" value="1"/>
</dbReference>
<feature type="compositionally biased region" description="Polar residues" evidence="3">
    <location>
        <begin position="208"/>
        <end position="217"/>
    </location>
</feature>
<dbReference type="PANTHER" id="PTHR48094:SF12">
    <property type="entry name" value="PARKINSON DISEASE PROTEIN 7 HOMOLOG"/>
    <property type="match status" value="1"/>
</dbReference>
<dbReference type="GO" id="GO:0019172">
    <property type="term" value="F:glyoxalase III activity"/>
    <property type="evidence" value="ECO:0007669"/>
    <property type="project" value="UniProtKB-EC"/>
</dbReference>
<dbReference type="Pfam" id="PF01965">
    <property type="entry name" value="DJ-1_PfpI"/>
    <property type="match status" value="1"/>
</dbReference>
<dbReference type="NCBIfam" id="TIGR01383">
    <property type="entry name" value="not_thiJ"/>
    <property type="match status" value="1"/>
</dbReference>
<dbReference type="GO" id="GO:0006979">
    <property type="term" value="P:response to oxidative stress"/>
    <property type="evidence" value="ECO:0007669"/>
    <property type="project" value="TreeGrafter"/>
</dbReference>
<dbReference type="GO" id="GO:0005739">
    <property type="term" value="C:mitochondrion"/>
    <property type="evidence" value="ECO:0007669"/>
    <property type="project" value="TreeGrafter"/>
</dbReference>
<dbReference type="EC" id="4.2.1.130" evidence="1"/>
<sequence>MSEGGAFRKLVRSLSRSQKDSDRHRSKTPSPPLDSVPMVPSTLIERPERTSSRHNTKASGGGARSPGINLSTSPAPDSYFPQPPAQTINDNEASGRGRHPDSLGARANDIGQGNQGMAAPGVSFAPSATGASRLRPDSELAGWNPTPRRTQSQRAPRGSSNSESNRHRAESASQVNGMPPPPPFSENSGGRPRDPSPLPKGDREGVSLQDQPLTRSTSVKRVASAVKKAVFAPVAKQDGEKRVMILVADGSEEIEVMTIFDVLVRASLGPTIVSLSPQFSPSQSLPYITLSRGARMLADNKFETLKQEHKDDFDAIIIPGGAKGADRLSSSREVQTLIRSFYDQGKLVGMICAGSLAAKTSGIAGGQRITSHPSVKGDLEKHYDYVEDRVVVSGNLVTSRGPGTALEWALTIVNILAGSAKRSEVKGPLMM</sequence>
<feature type="region of interest" description="Disordered" evidence="3">
    <location>
        <begin position="1"/>
        <end position="219"/>
    </location>
</feature>
<evidence type="ECO:0000313" key="5">
    <source>
        <dbReference type="EMBL" id="SCV74240.1"/>
    </source>
</evidence>
<evidence type="ECO:0000313" key="6">
    <source>
        <dbReference type="Proteomes" id="UP000198372"/>
    </source>
</evidence>
<dbReference type="STRING" id="269621.A0A238FKB6"/>
<dbReference type="PANTHER" id="PTHR48094">
    <property type="entry name" value="PROTEIN/NUCLEIC ACID DEGLYCASE DJ-1-RELATED"/>
    <property type="match status" value="1"/>
</dbReference>
<dbReference type="InterPro" id="IPR006287">
    <property type="entry name" value="DJ-1"/>
</dbReference>
<dbReference type="EMBL" id="FMSP01000020">
    <property type="protein sequence ID" value="SCV74240.1"/>
    <property type="molecule type" value="Genomic_DNA"/>
</dbReference>
<keyword evidence="6" id="KW-1185">Reference proteome</keyword>
<dbReference type="OrthoDB" id="543156at2759"/>
<dbReference type="Proteomes" id="UP000198372">
    <property type="component" value="Unassembled WGS sequence"/>
</dbReference>
<dbReference type="InterPro" id="IPR002818">
    <property type="entry name" value="DJ-1/PfpI"/>
</dbReference>
<organism evidence="5 6">
    <name type="scientific">Microbotryum intermedium</name>
    <dbReference type="NCBI Taxonomy" id="269621"/>
    <lineage>
        <taxon>Eukaryota</taxon>
        <taxon>Fungi</taxon>
        <taxon>Dikarya</taxon>
        <taxon>Basidiomycota</taxon>
        <taxon>Pucciniomycotina</taxon>
        <taxon>Microbotryomycetes</taxon>
        <taxon>Microbotryales</taxon>
        <taxon>Microbotryaceae</taxon>
        <taxon>Microbotryum</taxon>
    </lineage>
</organism>
<reference evidence="6" key="1">
    <citation type="submission" date="2016-09" db="EMBL/GenBank/DDBJ databases">
        <authorList>
            <person name="Jeantristanb JTB J.-T."/>
            <person name="Ricardo R."/>
        </authorList>
    </citation>
    <scope>NUCLEOTIDE SEQUENCE [LARGE SCALE GENOMIC DNA]</scope>
</reference>
<feature type="domain" description="DJ-1/PfpI" evidence="4">
    <location>
        <begin position="241"/>
        <end position="414"/>
    </location>
</feature>
<dbReference type="InterPro" id="IPR050325">
    <property type="entry name" value="Prot/Nucl_acid_deglycase"/>
</dbReference>
<dbReference type="GO" id="GO:1903189">
    <property type="term" value="P:glyoxal metabolic process"/>
    <property type="evidence" value="ECO:0007669"/>
    <property type="project" value="TreeGrafter"/>
</dbReference>
<name>A0A238FKB6_9BASI</name>
<accession>A0A238FKB6</accession>
<dbReference type="CDD" id="cd03135">
    <property type="entry name" value="GATase1_DJ-1"/>
    <property type="match status" value="1"/>
</dbReference>
<evidence type="ECO:0000256" key="2">
    <source>
        <dbReference type="ARBA" id="ARBA00048082"/>
    </source>
</evidence>
<gene>
    <name evidence="5" type="ORF">BQ2448_6672</name>
</gene>
<evidence type="ECO:0000256" key="1">
    <source>
        <dbReference type="ARBA" id="ARBA00013134"/>
    </source>
</evidence>
<proteinExistence type="predicted"/>
<comment type="catalytic activity">
    <reaction evidence="2">
        <text>methylglyoxal + H2O = (R)-lactate + H(+)</text>
        <dbReference type="Rhea" id="RHEA:27754"/>
        <dbReference type="ChEBI" id="CHEBI:15377"/>
        <dbReference type="ChEBI" id="CHEBI:15378"/>
        <dbReference type="ChEBI" id="CHEBI:16004"/>
        <dbReference type="ChEBI" id="CHEBI:17158"/>
        <dbReference type="EC" id="4.2.1.130"/>
    </reaction>
</comment>
<feature type="compositionally biased region" description="Polar residues" evidence="3">
    <location>
        <begin position="147"/>
        <end position="163"/>
    </location>
</feature>
<dbReference type="GO" id="GO:0005634">
    <property type="term" value="C:nucleus"/>
    <property type="evidence" value="ECO:0007669"/>
    <property type="project" value="TreeGrafter"/>
</dbReference>
<dbReference type="InterPro" id="IPR029062">
    <property type="entry name" value="Class_I_gatase-like"/>
</dbReference>
<evidence type="ECO:0000256" key="3">
    <source>
        <dbReference type="SAM" id="MobiDB-lite"/>
    </source>
</evidence>
<protein>
    <recommendedName>
        <fullName evidence="1">D-lactate dehydratase</fullName>
        <ecNumber evidence="1">4.2.1.130</ecNumber>
    </recommendedName>
</protein>
<dbReference type="Gene3D" id="3.40.50.880">
    <property type="match status" value="1"/>
</dbReference>